<keyword evidence="4" id="KW-1185">Reference proteome</keyword>
<evidence type="ECO:0000313" key="4">
    <source>
        <dbReference type="Proteomes" id="UP000694620"/>
    </source>
</evidence>
<dbReference type="Ensembl" id="ENSECRT00000029088.1">
    <property type="protein sequence ID" value="ENSECRP00000028484.1"/>
    <property type="gene ID" value="ENSECRG00000019269.1"/>
</dbReference>
<dbReference type="GeneTree" id="ENSGT00990000203857"/>
<dbReference type="InterPro" id="IPR013783">
    <property type="entry name" value="Ig-like_fold"/>
</dbReference>
<evidence type="ECO:0000313" key="3">
    <source>
        <dbReference type="Ensembl" id="ENSECRP00000028484.1"/>
    </source>
</evidence>
<reference evidence="3" key="3">
    <citation type="submission" date="2025-09" db="UniProtKB">
        <authorList>
            <consortium name="Ensembl"/>
        </authorList>
    </citation>
    <scope>IDENTIFICATION</scope>
</reference>
<name>A0A8C4TBX8_ERPCA</name>
<dbReference type="PANTHER" id="PTHR46484:SF8">
    <property type="entry name" value="B-CELL RECEPTOR CD22-LIKE-RELATED"/>
    <property type="match status" value="1"/>
</dbReference>
<reference evidence="3" key="2">
    <citation type="submission" date="2025-08" db="UniProtKB">
        <authorList>
            <consortium name="Ensembl"/>
        </authorList>
    </citation>
    <scope>IDENTIFICATION</scope>
</reference>
<dbReference type="InterPro" id="IPR036179">
    <property type="entry name" value="Ig-like_dom_sf"/>
</dbReference>
<dbReference type="PANTHER" id="PTHR46484">
    <property type="entry name" value="SI:CH211-171H4.5-RELATED"/>
    <property type="match status" value="1"/>
</dbReference>
<evidence type="ECO:0000259" key="2">
    <source>
        <dbReference type="PROSITE" id="PS50835"/>
    </source>
</evidence>
<dbReference type="Proteomes" id="UP000694620">
    <property type="component" value="Chromosome 17"/>
</dbReference>
<keyword evidence="1" id="KW-0812">Transmembrane</keyword>
<feature type="transmembrane region" description="Helical" evidence="1">
    <location>
        <begin position="324"/>
        <end position="345"/>
    </location>
</feature>
<accession>A0A8C4TBX8</accession>
<keyword evidence="1" id="KW-1133">Transmembrane helix</keyword>
<dbReference type="InterPro" id="IPR007110">
    <property type="entry name" value="Ig-like_dom"/>
</dbReference>
<reference evidence="3" key="1">
    <citation type="submission" date="2021-06" db="EMBL/GenBank/DDBJ databases">
        <authorList>
            <consortium name="Wellcome Sanger Institute Data Sharing"/>
        </authorList>
    </citation>
    <scope>NUCLEOTIDE SEQUENCE [LARGE SCALE GENOMIC DNA]</scope>
</reference>
<dbReference type="Gene3D" id="2.60.40.10">
    <property type="entry name" value="Immunoglobulins"/>
    <property type="match status" value="3"/>
</dbReference>
<feature type="domain" description="Ig-like" evidence="2">
    <location>
        <begin position="235"/>
        <end position="297"/>
    </location>
</feature>
<proteinExistence type="predicted"/>
<dbReference type="PROSITE" id="PS50835">
    <property type="entry name" value="IG_LIKE"/>
    <property type="match status" value="2"/>
</dbReference>
<evidence type="ECO:0000256" key="1">
    <source>
        <dbReference type="SAM" id="Phobius"/>
    </source>
</evidence>
<dbReference type="SUPFAM" id="SSF48726">
    <property type="entry name" value="Immunoglobulin"/>
    <property type="match status" value="2"/>
</dbReference>
<dbReference type="AlphaFoldDB" id="A0A8C4TBX8"/>
<feature type="domain" description="Ig-like" evidence="2">
    <location>
        <begin position="139"/>
        <end position="228"/>
    </location>
</feature>
<keyword evidence="1" id="KW-0472">Membrane</keyword>
<sequence>MVEGPLIHKEKRAKRGQGLLKLLHSLATCFSFLGSLCLFSANLPSEVKALNGSCLLIPCTFNSTVLISQPVVVWRINESSGVEVFNGSQPLANWRNLSISVIGVLTQRNCTMFMANITFQHQGLFYLRPKVNVDFPDRPTLTQWNTIRENSTGILTCKAPLMCSYQPPTLMWSNTLNGTLHQYVEPGTKSVISNLSFTALYVYDEMNVTCTLQYLVGADNRSAGQSLTLSVHYHPRGTTASINPSGKILLAMSVTLTCTSRANPASNYTWYKVNGTTVSTLGSEQNLTLLDAWGSSCGGCSNVLCQRGLLTSAPSCVSAAPAPYIIIGIEAILIAALTSILVYTLTRWELKISMI</sequence>
<protein>
    <recommendedName>
        <fullName evidence="2">Ig-like domain-containing protein</fullName>
    </recommendedName>
</protein>
<organism evidence="3 4">
    <name type="scientific">Erpetoichthys calabaricus</name>
    <name type="common">Rope fish</name>
    <name type="synonym">Calamoichthys calabaricus</name>
    <dbReference type="NCBI Taxonomy" id="27687"/>
    <lineage>
        <taxon>Eukaryota</taxon>
        <taxon>Metazoa</taxon>
        <taxon>Chordata</taxon>
        <taxon>Craniata</taxon>
        <taxon>Vertebrata</taxon>
        <taxon>Euteleostomi</taxon>
        <taxon>Actinopterygii</taxon>
        <taxon>Polypteriformes</taxon>
        <taxon>Polypteridae</taxon>
        <taxon>Erpetoichthys</taxon>
    </lineage>
</organism>